<evidence type="ECO:0000256" key="4">
    <source>
        <dbReference type="ARBA" id="ARBA00023004"/>
    </source>
</evidence>
<dbReference type="InterPro" id="IPR050123">
    <property type="entry name" value="Prok_molybdopt-oxidoreductase"/>
</dbReference>
<dbReference type="InterPro" id="IPR028189">
    <property type="entry name" value="Nitr_red_alph_N"/>
</dbReference>
<dbReference type="SUPFAM" id="SSF53706">
    <property type="entry name" value="Formate dehydrogenase/DMSO reductase, domains 1-3"/>
    <property type="match status" value="1"/>
</dbReference>
<protein>
    <submittedName>
        <fullName evidence="7">Nitrate reductase subunit alpha</fullName>
        <ecNumber evidence="7">1.7.99.4</ecNumber>
    </submittedName>
</protein>
<accession>A0A380FKU1</accession>
<dbReference type="EC" id="1.7.99.4" evidence="7"/>
<dbReference type="InterPro" id="IPR006963">
    <property type="entry name" value="Mopterin_OxRdtase_4Fe-4S_dom"/>
</dbReference>
<comment type="cofactor">
    <cofactor evidence="1">
        <name>Mo-bis(molybdopterin guanine dinucleotide)</name>
        <dbReference type="ChEBI" id="CHEBI:60539"/>
    </cofactor>
</comment>
<evidence type="ECO:0000313" key="8">
    <source>
        <dbReference type="Proteomes" id="UP000255277"/>
    </source>
</evidence>
<dbReference type="EMBL" id="UHDK01000001">
    <property type="protein sequence ID" value="SUM34738.1"/>
    <property type="molecule type" value="Genomic_DNA"/>
</dbReference>
<reference evidence="7 8" key="1">
    <citation type="submission" date="2018-06" db="EMBL/GenBank/DDBJ databases">
        <authorList>
            <consortium name="Pathogen Informatics"/>
            <person name="Doyle S."/>
        </authorList>
    </citation>
    <scope>NUCLEOTIDE SEQUENCE [LARGE SCALE GENOMIC DNA]</scope>
    <source>
        <strain evidence="7 8">NCTC12195</strain>
    </source>
</reference>
<dbReference type="PROSITE" id="PS51669">
    <property type="entry name" value="4FE4S_MOW_BIS_MGD"/>
    <property type="match status" value="1"/>
</dbReference>
<dbReference type="Gene3D" id="4.10.1200.10">
    <property type="entry name" value="nitrate reductase tail"/>
    <property type="match status" value="1"/>
</dbReference>
<sequence>MKKFGLKFFKPTEKFNGNWSILESKSREWEKMYRERWSHDKVVRTTHGVNCTGSCSWKVFVKNGVITWENQQIDYPSCGPDMPEFEPRGCPRGASFSWYEYSPLRVRYPYIRGKLWELWTAALKEYHDNTVAAWASIVEDEEKAKIYKQARGKGGLVRTNWKDVSQLISAQIIYTIKKIWT</sequence>
<evidence type="ECO:0000313" key="7">
    <source>
        <dbReference type="EMBL" id="SUM34738.1"/>
    </source>
</evidence>
<dbReference type="SMART" id="SM00926">
    <property type="entry name" value="Molybdop_Fe4S4"/>
    <property type="match status" value="1"/>
</dbReference>
<dbReference type="PANTHER" id="PTHR43105:SF2">
    <property type="entry name" value="RESPIRATORY NITRATE REDUCTASE 2 ALPHA CHAIN"/>
    <property type="match status" value="1"/>
</dbReference>
<dbReference type="PANTHER" id="PTHR43105">
    <property type="entry name" value="RESPIRATORY NITRATE REDUCTASE"/>
    <property type="match status" value="1"/>
</dbReference>
<keyword evidence="4" id="KW-0408">Iron</keyword>
<evidence type="ECO:0000256" key="1">
    <source>
        <dbReference type="ARBA" id="ARBA00001942"/>
    </source>
</evidence>
<dbReference type="GO" id="GO:0051539">
    <property type="term" value="F:4 iron, 4 sulfur cluster binding"/>
    <property type="evidence" value="ECO:0007669"/>
    <property type="project" value="UniProtKB-KW"/>
</dbReference>
<evidence type="ECO:0000256" key="5">
    <source>
        <dbReference type="ARBA" id="ARBA00023014"/>
    </source>
</evidence>
<keyword evidence="7" id="KW-0560">Oxidoreductase</keyword>
<dbReference type="PROSITE" id="PS00551">
    <property type="entry name" value="MOLYBDOPTERIN_PROK_1"/>
    <property type="match status" value="1"/>
</dbReference>
<dbReference type="Pfam" id="PF14710">
    <property type="entry name" value="Nitr_red_alph_N"/>
    <property type="match status" value="1"/>
</dbReference>
<dbReference type="InterPro" id="IPR027467">
    <property type="entry name" value="MopterinOxRdtase_cofactor_BS"/>
</dbReference>
<keyword evidence="3" id="KW-0479">Metal-binding</keyword>
<evidence type="ECO:0000256" key="2">
    <source>
        <dbReference type="ARBA" id="ARBA00022485"/>
    </source>
</evidence>
<dbReference type="GO" id="GO:0016020">
    <property type="term" value="C:membrane"/>
    <property type="evidence" value="ECO:0007669"/>
    <property type="project" value="TreeGrafter"/>
</dbReference>
<dbReference type="Gene3D" id="3.40.50.12440">
    <property type="match status" value="1"/>
</dbReference>
<dbReference type="GO" id="GO:0046872">
    <property type="term" value="F:metal ion binding"/>
    <property type="evidence" value="ECO:0007669"/>
    <property type="project" value="UniProtKB-KW"/>
</dbReference>
<feature type="domain" description="4Fe-4S Mo/W bis-MGD-type" evidence="6">
    <location>
        <begin position="40"/>
        <end position="104"/>
    </location>
</feature>
<dbReference type="Proteomes" id="UP000255277">
    <property type="component" value="Unassembled WGS sequence"/>
</dbReference>
<keyword evidence="2" id="KW-0004">4Fe-4S</keyword>
<gene>
    <name evidence="7" type="primary">narG_5</name>
    <name evidence="7" type="ORF">NCTC12195_04265</name>
</gene>
<evidence type="ECO:0000259" key="6">
    <source>
        <dbReference type="PROSITE" id="PS51669"/>
    </source>
</evidence>
<dbReference type="GO" id="GO:0016491">
    <property type="term" value="F:oxidoreductase activity"/>
    <property type="evidence" value="ECO:0007669"/>
    <property type="project" value="UniProtKB-KW"/>
</dbReference>
<dbReference type="AlphaFoldDB" id="A0A380FKU1"/>
<proteinExistence type="predicted"/>
<keyword evidence="5" id="KW-0411">Iron-sulfur</keyword>
<organism evidence="7 8">
    <name type="scientific">Staphylococcus gallinarum</name>
    <dbReference type="NCBI Taxonomy" id="1293"/>
    <lineage>
        <taxon>Bacteria</taxon>
        <taxon>Bacillati</taxon>
        <taxon>Bacillota</taxon>
        <taxon>Bacilli</taxon>
        <taxon>Bacillales</taxon>
        <taxon>Staphylococcaceae</taxon>
        <taxon>Staphylococcus</taxon>
    </lineage>
</organism>
<name>A0A380FKU1_STAGA</name>
<dbReference type="InterPro" id="IPR044906">
    <property type="entry name" value="Nitr_red_alph_N_sf"/>
</dbReference>
<evidence type="ECO:0000256" key="3">
    <source>
        <dbReference type="ARBA" id="ARBA00022723"/>
    </source>
</evidence>